<dbReference type="RefSeq" id="WP_093119680.1">
    <property type="nucleotide sequence ID" value="NZ_FODS01000020.1"/>
</dbReference>
<organism evidence="2 3">
    <name type="scientific">Salinihabitans flavidus</name>
    <dbReference type="NCBI Taxonomy" id="569882"/>
    <lineage>
        <taxon>Bacteria</taxon>
        <taxon>Pseudomonadati</taxon>
        <taxon>Pseudomonadota</taxon>
        <taxon>Alphaproteobacteria</taxon>
        <taxon>Rhodobacterales</taxon>
        <taxon>Roseobacteraceae</taxon>
        <taxon>Salinihabitans</taxon>
    </lineage>
</organism>
<proteinExistence type="predicted"/>
<evidence type="ECO:0000313" key="2">
    <source>
        <dbReference type="EMBL" id="SEP03435.1"/>
    </source>
</evidence>
<dbReference type="STRING" id="569882.SAMN04490248_12063"/>
<dbReference type="Gene3D" id="3.40.50.10540">
    <property type="entry name" value="Crotonobetainyl-coa:carnitine coa-transferase, domain 1"/>
    <property type="match status" value="1"/>
</dbReference>
<dbReference type="SUPFAM" id="SSF89796">
    <property type="entry name" value="CoA-transferase family III (CaiB/BaiF)"/>
    <property type="match status" value="1"/>
</dbReference>
<keyword evidence="1 2" id="KW-0808">Transferase</keyword>
<keyword evidence="3" id="KW-1185">Reference proteome</keyword>
<reference evidence="2 3" key="1">
    <citation type="submission" date="2016-10" db="EMBL/GenBank/DDBJ databases">
        <authorList>
            <person name="de Groot N.N."/>
        </authorList>
    </citation>
    <scope>NUCLEOTIDE SEQUENCE [LARGE SCALE GENOMIC DNA]</scope>
    <source>
        <strain evidence="2 3">DSM 27842</strain>
    </source>
</reference>
<dbReference type="GO" id="GO:0008410">
    <property type="term" value="F:CoA-transferase activity"/>
    <property type="evidence" value="ECO:0007669"/>
    <property type="project" value="TreeGrafter"/>
</dbReference>
<accession>A0A1H8UJS0</accession>
<evidence type="ECO:0000313" key="3">
    <source>
        <dbReference type="Proteomes" id="UP000198893"/>
    </source>
</evidence>
<dbReference type="PANTHER" id="PTHR48207:SF3">
    <property type="entry name" value="SUCCINATE--HYDROXYMETHYLGLUTARATE COA-TRANSFERASE"/>
    <property type="match status" value="1"/>
</dbReference>
<dbReference type="Pfam" id="PF02515">
    <property type="entry name" value="CoA_transf_3"/>
    <property type="match status" value="1"/>
</dbReference>
<dbReference type="InterPro" id="IPR044855">
    <property type="entry name" value="CoA-Trfase_III_dom3_sf"/>
</dbReference>
<dbReference type="PANTHER" id="PTHR48207">
    <property type="entry name" value="SUCCINATE--HYDROXYMETHYLGLUTARATE COA-TRANSFERASE"/>
    <property type="match status" value="1"/>
</dbReference>
<dbReference type="Gene3D" id="3.30.1540.10">
    <property type="entry name" value="formyl-coa transferase, domain 3"/>
    <property type="match status" value="1"/>
</dbReference>
<dbReference type="Proteomes" id="UP000198893">
    <property type="component" value="Unassembled WGS sequence"/>
</dbReference>
<evidence type="ECO:0000256" key="1">
    <source>
        <dbReference type="ARBA" id="ARBA00022679"/>
    </source>
</evidence>
<dbReference type="InterPro" id="IPR023606">
    <property type="entry name" value="CoA-Trfase_III_dom_1_sf"/>
</dbReference>
<name>A0A1H8UJS0_9RHOB</name>
<dbReference type="EMBL" id="FODS01000020">
    <property type="protein sequence ID" value="SEP03435.1"/>
    <property type="molecule type" value="Genomic_DNA"/>
</dbReference>
<protein>
    <submittedName>
        <fullName evidence="2">Crotonobetainyl-CoA:carnitine CoA-transferase CaiB</fullName>
    </submittedName>
</protein>
<dbReference type="OrthoDB" id="7208981at2"/>
<dbReference type="InterPro" id="IPR050483">
    <property type="entry name" value="CoA-transferase_III_domain"/>
</dbReference>
<dbReference type="AlphaFoldDB" id="A0A1H8UJS0"/>
<dbReference type="InterPro" id="IPR003673">
    <property type="entry name" value="CoA-Trfase_fam_III"/>
</dbReference>
<sequence>MDTPSETNCGRGLLEGIRIVDFSRVLAGPYCSALLGDLGAEVIKVEPPQGDDQRQMGVIREGESVNFALLNRGKKSVCLDLKTPEGLDAARRLAATADAVIENFRPGVAARLGISYDDLRQVKPDLIYCSISGFGQEGPLSKRPSYDVIAQAMSGMMSITGAVDGPPMLVGDAIADVSAGMFAAFGIAIALFHRERSGEGQYLDVAMLDSLLTMMPTALARYQGLGEAPGRSGNRHPLTEPFGAYTAKDGQFIVAAANNSLFARLCGAIGRPEWVTDPRFASVQSRTANRAVLAAGLEGWAAERTVEEVVEALLAAKVPSSPIWDLAVAAESAHCGARGVFRPLAHDVFGGLRAPEQPVHFAGWPRGIPTRAPARGADTEAVLGNLPRMDPDRIARLSRCKVDEDPA</sequence>
<gene>
    <name evidence="2" type="ORF">SAMN04490248_12063</name>
</gene>